<dbReference type="AlphaFoldDB" id="A0A2P5B3N6"/>
<protein>
    <submittedName>
        <fullName evidence="1">Uncharacterized protein</fullName>
    </submittedName>
</protein>
<dbReference type="EMBL" id="JXTC01000615">
    <property type="protein sequence ID" value="PON43381.1"/>
    <property type="molecule type" value="Genomic_DNA"/>
</dbReference>
<name>A0A2P5B3N6_TREOI</name>
<evidence type="ECO:0000313" key="1">
    <source>
        <dbReference type="EMBL" id="PON43381.1"/>
    </source>
</evidence>
<evidence type="ECO:0000313" key="2">
    <source>
        <dbReference type="Proteomes" id="UP000237000"/>
    </source>
</evidence>
<comment type="caution">
    <text evidence="1">The sequence shown here is derived from an EMBL/GenBank/DDBJ whole genome shotgun (WGS) entry which is preliminary data.</text>
</comment>
<gene>
    <name evidence="1" type="ORF">TorRG33x02_333910</name>
</gene>
<dbReference type="Proteomes" id="UP000237000">
    <property type="component" value="Unassembled WGS sequence"/>
</dbReference>
<keyword evidence="2" id="KW-1185">Reference proteome</keyword>
<organism evidence="1 2">
    <name type="scientific">Trema orientale</name>
    <name type="common">Charcoal tree</name>
    <name type="synonym">Celtis orientalis</name>
    <dbReference type="NCBI Taxonomy" id="63057"/>
    <lineage>
        <taxon>Eukaryota</taxon>
        <taxon>Viridiplantae</taxon>
        <taxon>Streptophyta</taxon>
        <taxon>Embryophyta</taxon>
        <taxon>Tracheophyta</taxon>
        <taxon>Spermatophyta</taxon>
        <taxon>Magnoliopsida</taxon>
        <taxon>eudicotyledons</taxon>
        <taxon>Gunneridae</taxon>
        <taxon>Pentapetalae</taxon>
        <taxon>rosids</taxon>
        <taxon>fabids</taxon>
        <taxon>Rosales</taxon>
        <taxon>Cannabaceae</taxon>
        <taxon>Trema</taxon>
    </lineage>
</organism>
<accession>A0A2P5B3N6</accession>
<reference evidence="2" key="1">
    <citation type="submission" date="2016-06" db="EMBL/GenBank/DDBJ databases">
        <title>Parallel loss of symbiosis genes in relatives of nitrogen-fixing non-legume Parasponia.</title>
        <authorList>
            <person name="Van Velzen R."/>
            <person name="Holmer R."/>
            <person name="Bu F."/>
            <person name="Rutten L."/>
            <person name="Van Zeijl A."/>
            <person name="Liu W."/>
            <person name="Santuari L."/>
            <person name="Cao Q."/>
            <person name="Sharma T."/>
            <person name="Shen D."/>
            <person name="Roswanjaya Y."/>
            <person name="Wardhani T."/>
            <person name="Kalhor M.S."/>
            <person name="Jansen J."/>
            <person name="Van den Hoogen J."/>
            <person name="Gungor B."/>
            <person name="Hartog M."/>
            <person name="Hontelez J."/>
            <person name="Verver J."/>
            <person name="Yang W.-C."/>
            <person name="Schijlen E."/>
            <person name="Repin R."/>
            <person name="Schilthuizen M."/>
            <person name="Schranz E."/>
            <person name="Heidstra R."/>
            <person name="Miyata K."/>
            <person name="Fedorova E."/>
            <person name="Kohlen W."/>
            <person name="Bisseling T."/>
            <person name="Smit S."/>
            <person name="Geurts R."/>
        </authorList>
    </citation>
    <scope>NUCLEOTIDE SEQUENCE [LARGE SCALE GENOMIC DNA]</scope>
    <source>
        <strain evidence="2">cv. RG33-2</strain>
    </source>
</reference>
<dbReference type="InParanoid" id="A0A2P5B3N6"/>
<sequence>MDVDRQVVCSYQIPESQAILHQKLVRVQLQTGNSESLFSLHMICEAFTIKLAAHKNPQIILVLIDRVVFWVNNSSVPYALVLIIAHYLHSRDNPVASECGVMPITLLECTQGHKCKSVTLMIHLNDIAYVDDECAGNGIYRPEIARQDFLQIL</sequence>
<proteinExistence type="predicted"/>